<dbReference type="Proteomes" id="UP000231655">
    <property type="component" value="Unassembled WGS sequence"/>
</dbReference>
<dbReference type="SUPFAM" id="SSF53686">
    <property type="entry name" value="Tryptophan synthase beta subunit-like PLP-dependent enzymes"/>
    <property type="match status" value="1"/>
</dbReference>
<sequence>MSPENLASAATRRLADKRAGPAPDAIPGAPGMSDVMAAAARIRGLADATPLVPAALSDRLGVELLLKLELCQPTGAFKLRGAVNAVAQVEGPGVVCCSTGNHGRAVAFAARQRGLRAVVCLSELVPQAKVEGIRAQGAEVHLAGRSQDEAQVEATRLAEAEGLIEIPPFDNAHVIAGQGTIGLELLSARPDLEALIIPLSGGGLAAGIALAAKAIKPGIRIIGVSMDRGAAMAEALAAGHPVYVTEVASLADSLGGGIGLQNALSYPLCAALLDEVVLVSEAEIYRAMQAVFHAERLVAEGGSVVGIAALLAGKLKLTGPAATVLTGRNVDMAQFKRVINGEPVTLGALELEGQHHEP</sequence>
<dbReference type="GO" id="GO:0006565">
    <property type="term" value="P:L-serine catabolic process"/>
    <property type="evidence" value="ECO:0007669"/>
    <property type="project" value="TreeGrafter"/>
</dbReference>
<evidence type="ECO:0000313" key="8">
    <source>
        <dbReference type="Proteomes" id="UP000231655"/>
    </source>
</evidence>
<dbReference type="InterPro" id="IPR000634">
    <property type="entry name" value="Ser/Thr_deHydtase_PyrdxlP-BS"/>
</dbReference>
<dbReference type="GO" id="GO:0003941">
    <property type="term" value="F:L-serine ammonia-lyase activity"/>
    <property type="evidence" value="ECO:0007669"/>
    <property type="project" value="TreeGrafter"/>
</dbReference>
<dbReference type="FunFam" id="3.40.50.1100:FF:000005">
    <property type="entry name" value="Threonine dehydratase catabolic"/>
    <property type="match status" value="1"/>
</dbReference>
<dbReference type="AlphaFoldDB" id="A0A285IXP7"/>
<feature type="compositionally biased region" description="Low complexity" evidence="5">
    <location>
        <begin position="20"/>
        <end position="30"/>
    </location>
</feature>
<dbReference type="InterPro" id="IPR001926">
    <property type="entry name" value="TrpB-like_PALP"/>
</dbReference>
<feature type="region of interest" description="Disordered" evidence="5">
    <location>
        <begin position="1"/>
        <end position="30"/>
    </location>
</feature>
<dbReference type="Gene3D" id="3.40.50.1100">
    <property type="match status" value="2"/>
</dbReference>
<reference evidence="7 8" key="1">
    <citation type="submission" date="2017-09" db="EMBL/GenBank/DDBJ databases">
        <authorList>
            <person name="Ehlers B."/>
            <person name="Leendertz F.H."/>
        </authorList>
    </citation>
    <scope>NUCLEOTIDE SEQUENCE [LARGE SCALE GENOMIC DNA]</scope>
    <source>
        <strain evidence="7 8">CGMCC 1.12662</strain>
    </source>
</reference>
<evidence type="ECO:0000256" key="5">
    <source>
        <dbReference type="SAM" id="MobiDB-lite"/>
    </source>
</evidence>
<dbReference type="GO" id="GO:0009097">
    <property type="term" value="P:isoleucine biosynthetic process"/>
    <property type="evidence" value="ECO:0007669"/>
    <property type="project" value="TreeGrafter"/>
</dbReference>
<comment type="similarity">
    <text evidence="2">Belongs to the serine/threonine dehydratase family.</text>
</comment>
<keyword evidence="3" id="KW-0663">Pyridoxal phosphate</keyword>
<dbReference type="NCBIfam" id="NF005680">
    <property type="entry name" value="PRK07476.1"/>
    <property type="match status" value="1"/>
</dbReference>
<gene>
    <name evidence="7" type="ORF">SAMN06297129_2412</name>
</gene>
<dbReference type="Pfam" id="PF00291">
    <property type="entry name" value="PALP"/>
    <property type="match status" value="1"/>
</dbReference>
<evidence type="ECO:0000256" key="3">
    <source>
        <dbReference type="ARBA" id="ARBA00022898"/>
    </source>
</evidence>
<dbReference type="EMBL" id="OBEA01000004">
    <property type="protein sequence ID" value="SNY52815.1"/>
    <property type="molecule type" value="Genomic_DNA"/>
</dbReference>
<accession>A0A285IXP7</accession>
<feature type="domain" description="Tryptophan synthase beta chain-like PALP" evidence="6">
    <location>
        <begin position="47"/>
        <end position="326"/>
    </location>
</feature>
<name>A0A285IXP7_9RHOB</name>
<dbReference type="GO" id="GO:0006567">
    <property type="term" value="P:L-threonine catabolic process"/>
    <property type="evidence" value="ECO:0007669"/>
    <property type="project" value="TreeGrafter"/>
</dbReference>
<evidence type="ECO:0000256" key="1">
    <source>
        <dbReference type="ARBA" id="ARBA00001933"/>
    </source>
</evidence>
<protein>
    <submittedName>
        <fullName evidence="7">Threonine dehydratase</fullName>
    </submittedName>
</protein>
<dbReference type="InterPro" id="IPR050147">
    <property type="entry name" value="Ser/Thr_Dehydratase"/>
</dbReference>
<dbReference type="GO" id="GO:0004794">
    <property type="term" value="F:threonine deaminase activity"/>
    <property type="evidence" value="ECO:0007669"/>
    <property type="project" value="TreeGrafter"/>
</dbReference>
<evidence type="ECO:0000256" key="2">
    <source>
        <dbReference type="ARBA" id="ARBA00010869"/>
    </source>
</evidence>
<organism evidence="7 8">
    <name type="scientific">Pseudooceanicola antarcticus</name>
    <dbReference type="NCBI Taxonomy" id="1247613"/>
    <lineage>
        <taxon>Bacteria</taxon>
        <taxon>Pseudomonadati</taxon>
        <taxon>Pseudomonadota</taxon>
        <taxon>Alphaproteobacteria</taxon>
        <taxon>Rhodobacterales</taxon>
        <taxon>Paracoccaceae</taxon>
        <taxon>Pseudooceanicola</taxon>
    </lineage>
</organism>
<proteinExistence type="inferred from homology"/>
<evidence type="ECO:0000313" key="7">
    <source>
        <dbReference type="EMBL" id="SNY52815.1"/>
    </source>
</evidence>
<dbReference type="InterPro" id="IPR036052">
    <property type="entry name" value="TrpB-like_PALP_sf"/>
</dbReference>
<dbReference type="GO" id="GO:0030170">
    <property type="term" value="F:pyridoxal phosphate binding"/>
    <property type="evidence" value="ECO:0007669"/>
    <property type="project" value="InterPro"/>
</dbReference>
<evidence type="ECO:0000256" key="4">
    <source>
        <dbReference type="ARBA" id="ARBA00023239"/>
    </source>
</evidence>
<dbReference type="PANTHER" id="PTHR48078">
    <property type="entry name" value="THREONINE DEHYDRATASE, MITOCHONDRIAL-RELATED"/>
    <property type="match status" value="1"/>
</dbReference>
<dbReference type="PROSITE" id="PS00165">
    <property type="entry name" value="DEHYDRATASE_SER_THR"/>
    <property type="match status" value="1"/>
</dbReference>
<evidence type="ECO:0000259" key="6">
    <source>
        <dbReference type="Pfam" id="PF00291"/>
    </source>
</evidence>
<comment type="cofactor">
    <cofactor evidence="1">
        <name>pyridoxal 5'-phosphate</name>
        <dbReference type="ChEBI" id="CHEBI:597326"/>
    </cofactor>
</comment>
<keyword evidence="4" id="KW-0456">Lyase</keyword>
<dbReference type="PANTHER" id="PTHR48078:SF6">
    <property type="entry name" value="L-THREONINE DEHYDRATASE CATABOLIC TDCB"/>
    <property type="match status" value="1"/>
</dbReference>